<name>A0A1I0B8A5_9FIRM</name>
<dbReference type="Pfam" id="PF04230">
    <property type="entry name" value="PS_pyruv_trans"/>
    <property type="match status" value="1"/>
</dbReference>
<evidence type="ECO:0000313" key="3">
    <source>
        <dbReference type="Proteomes" id="UP000199820"/>
    </source>
</evidence>
<evidence type="ECO:0000313" key="2">
    <source>
        <dbReference type="EMBL" id="SET02281.1"/>
    </source>
</evidence>
<sequence length="354" mass="40938">MIGIITVFYSENFGSVLQAYALHHFLNENGYDNVFISTRNKYSSHSFKKMIFSFGNQILHGQCKNALYAIQRYRYFDKVLKCFPHVQLNPEVLNNIDLFIVGSDTVWDVDSKYFRKSSNIFWATDLPGDKIIAYAPSVANSTVQKMNSLSFPRQTLDKIFALSARDSYTFSVMRHMTNKPIEFVCDPTILLGSNGFQCFMKSIDYEKYVAVYLFEKIGEEEKLKIQDFAKRNDLILISIGKVLPWCDISVDPSIENFISYIANSKYVITNTFHGIIFSILYEKSFLFLGYNKKKVTELLGELDLDHRVPTKAEDITSIMNDRIDYTNVNRKISEIRQRSKKYLLLNINKGLANE</sequence>
<evidence type="ECO:0000259" key="1">
    <source>
        <dbReference type="Pfam" id="PF04230"/>
    </source>
</evidence>
<protein>
    <submittedName>
        <fullName evidence="2">Polysaccharide pyruvyl transferase</fullName>
    </submittedName>
</protein>
<proteinExistence type="predicted"/>
<gene>
    <name evidence="2" type="ORF">SAMN04487771_1003101</name>
</gene>
<dbReference type="EMBL" id="FOIL01000003">
    <property type="protein sequence ID" value="SET02281.1"/>
    <property type="molecule type" value="Genomic_DNA"/>
</dbReference>
<keyword evidence="2" id="KW-0808">Transferase</keyword>
<organism evidence="2 3">
    <name type="scientific">[Clostridium] aminophilum</name>
    <dbReference type="NCBI Taxonomy" id="1526"/>
    <lineage>
        <taxon>Bacteria</taxon>
        <taxon>Bacillati</taxon>
        <taxon>Bacillota</taxon>
        <taxon>Clostridia</taxon>
        <taxon>Lachnospirales</taxon>
        <taxon>Lachnospiraceae</taxon>
    </lineage>
</organism>
<reference evidence="2 3" key="1">
    <citation type="submission" date="2016-10" db="EMBL/GenBank/DDBJ databases">
        <authorList>
            <person name="de Groot N.N."/>
        </authorList>
    </citation>
    <scope>NUCLEOTIDE SEQUENCE [LARGE SCALE GENOMIC DNA]</scope>
    <source>
        <strain evidence="2 3">KH1P1</strain>
    </source>
</reference>
<keyword evidence="3" id="KW-1185">Reference proteome</keyword>
<dbReference type="InterPro" id="IPR007345">
    <property type="entry name" value="Polysacch_pyruvyl_Trfase"/>
</dbReference>
<accession>A0A1I0B8A5</accession>
<dbReference type="AlphaFoldDB" id="A0A1I0B8A5"/>
<dbReference type="Proteomes" id="UP000199820">
    <property type="component" value="Unassembled WGS sequence"/>
</dbReference>
<dbReference type="RefSeq" id="WP_074648322.1">
    <property type="nucleotide sequence ID" value="NZ_FOIL01000003.1"/>
</dbReference>
<dbReference type="GO" id="GO:0016740">
    <property type="term" value="F:transferase activity"/>
    <property type="evidence" value="ECO:0007669"/>
    <property type="project" value="UniProtKB-KW"/>
</dbReference>
<feature type="domain" description="Polysaccharide pyruvyl transferase" evidence="1">
    <location>
        <begin position="12"/>
        <end position="291"/>
    </location>
</feature>